<dbReference type="Proteomes" id="UP000708208">
    <property type="component" value="Unassembled WGS sequence"/>
</dbReference>
<feature type="region of interest" description="Disordered" evidence="1">
    <location>
        <begin position="99"/>
        <end position="152"/>
    </location>
</feature>
<feature type="chain" id="PRO_5035150234" evidence="2">
    <location>
        <begin position="20"/>
        <end position="152"/>
    </location>
</feature>
<dbReference type="EMBL" id="CAJVCH010268511">
    <property type="protein sequence ID" value="CAG7734389.1"/>
    <property type="molecule type" value="Genomic_DNA"/>
</dbReference>
<evidence type="ECO:0000313" key="4">
    <source>
        <dbReference type="Proteomes" id="UP000708208"/>
    </source>
</evidence>
<evidence type="ECO:0000313" key="3">
    <source>
        <dbReference type="EMBL" id="CAG7734389.1"/>
    </source>
</evidence>
<keyword evidence="2" id="KW-0732">Signal</keyword>
<comment type="caution">
    <text evidence="3">The sequence shown here is derived from an EMBL/GenBank/DDBJ whole genome shotgun (WGS) entry which is preliminary data.</text>
</comment>
<organism evidence="3 4">
    <name type="scientific">Allacma fusca</name>
    <dbReference type="NCBI Taxonomy" id="39272"/>
    <lineage>
        <taxon>Eukaryota</taxon>
        <taxon>Metazoa</taxon>
        <taxon>Ecdysozoa</taxon>
        <taxon>Arthropoda</taxon>
        <taxon>Hexapoda</taxon>
        <taxon>Collembola</taxon>
        <taxon>Symphypleona</taxon>
        <taxon>Sminthuridae</taxon>
        <taxon>Allacma</taxon>
    </lineage>
</organism>
<name>A0A8J2P7S9_9HEXA</name>
<reference evidence="3" key="1">
    <citation type="submission" date="2021-06" db="EMBL/GenBank/DDBJ databases">
        <authorList>
            <person name="Hodson N. C."/>
            <person name="Mongue J. A."/>
            <person name="Jaron S. K."/>
        </authorList>
    </citation>
    <scope>NUCLEOTIDE SEQUENCE</scope>
</reference>
<protein>
    <submittedName>
        <fullName evidence="3">Uncharacterized protein</fullName>
    </submittedName>
</protein>
<evidence type="ECO:0000256" key="2">
    <source>
        <dbReference type="SAM" id="SignalP"/>
    </source>
</evidence>
<evidence type="ECO:0000256" key="1">
    <source>
        <dbReference type="SAM" id="MobiDB-lite"/>
    </source>
</evidence>
<accession>A0A8J2P7S9</accession>
<proteinExistence type="predicted"/>
<keyword evidence="4" id="KW-1185">Reference proteome</keyword>
<feature type="compositionally biased region" description="Basic and acidic residues" evidence="1">
    <location>
        <begin position="132"/>
        <end position="146"/>
    </location>
</feature>
<gene>
    <name evidence="3" type="ORF">AFUS01_LOCUS22782</name>
</gene>
<sequence>MSLSVVGFGILVLLQTALALSDSRLQSSDIDEELIDALASMAIAGDQNALNSNIRNGEAEASLLDYAPNGYPEGWGLQEAAELASWAAAPRQFAYKPSDPRFYLPPSPKSKTFDISDNQDEPISLFRSQAPKSEDIDSSRQMRENIMKPIPP</sequence>
<dbReference type="AlphaFoldDB" id="A0A8J2P7S9"/>
<feature type="signal peptide" evidence="2">
    <location>
        <begin position="1"/>
        <end position="19"/>
    </location>
</feature>
<feature type="non-terminal residue" evidence="3">
    <location>
        <position position="152"/>
    </location>
</feature>